<evidence type="ECO:0000313" key="2">
    <source>
        <dbReference type="Proteomes" id="UP000270046"/>
    </source>
</evidence>
<evidence type="ECO:0008006" key="3">
    <source>
        <dbReference type="Google" id="ProtNLM"/>
    </source>
</evidence>
<accession>A0A494W6Q7</accession>
<dbReference type="PROSITE" id="PS51257">
    <property type="entry name" value="PROKAR_LIPOPROTEIN"/>
    <property type="match status" value="1"/>
</dbReference>
<organism evidence="1 2">
    <name type="scientific">Mucilaginibacter celer</name>
    <dbReference type="NCBI Taxonomy" id="2305508"/>
    <lineage>
        <taxon>Bacteria</taxon>
        <taxon>Pseudomonadati</taxon>
        <taxon>Bacteroidota</taxon>
        <taxon>Sphingobacteriia</taxon>
        <taxon>Sphingobacteriales</taxon>
        <taxon>Sphingobacteriaceae</taxon>
        <taxon>Mucilaginibacter</taxon>
    </lineage>
</organism>
<dbReference type="OrthoDB" id="1256117at2"/>
<dbReference type="EMBL" id="CP032869">
    <property type="protein sequence ID" value="AYL99205.1"/>
    <property type="molecule type" value="Genomic_DNA"/>
</dbReference>
<sequence length="249" mass="28493">MKRLSIYLFAIALLTSCDHSKDEEKIIAAFQPAFSNLKNIGTRFTGSGDTFCSTGIYLNDDSTFTFEGGCEGRSFVSIGKWQLLGDSVKLIPHPKNKVNLSYNIKLSKWNENPFAIFIIVDKTNKPIENFAIQPFNSKRLYNYTEQGLRLNTQVSKDFDGPEIYKTDTAGTIKLYKQKTDSLNFPKLGLLSNKPISISTNYLPDTIQIMINVNRTIFFYDEVRYIKNAEKFADHKIALTQFKRLKNKQH</sequence>
<proteinExistence type="predicted"/>
<evidence type="ECO:0000313" key="1">
    <source>
        <dbReference type="EMBL" id="AYL99205.1"/>
    </source>
</evidence>
<dbReference type="RefSeq" id="WP_119407447.1">
    <property type="nucleotide sequence ID" value="NZ_CP032869.1"/>
</dbReference>
<protein>
    <recommendedName>
        <fullName evidence="3">Lipoprotein</fullName>
    </recommendedName>
</protein>
<name>A0A494W6Q7_9SPHI</name>
<dbReference type="KEGG" id="muh:HYN43_029790"/>
<gene>
    <name evidence="1" type="ORF">HYN43_029790</name>
</gene>
<keyword evidence="2" id="KW-1185">Reference proteome</keyword>
<dbReference type="AlphaFoldDB" id="A0A494W6Q7"/>
<reference evidence="1 2" key="1">
    <citation type="submission" date="2018-10" db="EMBL/GenBank/DDBJ databases">
        <title>Genome sequencing of Mucilaginibacter sp. HYN0043.</title>
        <authorList>
            <person name="Kim M."/>
            <person name="Yi H."/>
        </authorList>
    </citation>
    <scope>NUCLEOTIDE SEQUENCE [LARGE SCALE GENOMIC DNA]</scope>
    <source>
        <strain evidence="1 2">HYN0043</strain>
    </source>
</reference>
<dbReference type="Proteomes" id="UP000270046">
    <property type="component" value="Chromosome"/>
</dbReference>